<dbReference type="PANTHER" id="PTHR12400">
    <property type="entry name" value="INOSITOL POLYPHOSPHATE KINASE"/>
    <property type="match status" value="1"/>
</dbReference>
<dbReference type="GO" id="GO:0008440">
    <property type="term" value="F:inositol-1,4,5-trisphosphate 3-kinase activity"/>
    <property type="evidence" value="ECO:0007669"/>
    <property type="project" value="TreeGrafter"/>
</dbReference>
<sequence length="347" mass="39085">MATSVLSQRPTHEPQLTPCKHQVAGHLFEDGKAGSFVDECGHFYKPLQNGPRGRREQEFYELIMAILQSEECYHPRRRLSGSYGSRDSAEPSGEGVESSSGASCIQAEERLAEGQTEAGAQPETHLSFSVRNAALLRAIPLCYGLIELDGVRMIEMEDLAGQYRHPSIIDVKMGFHTWYASGDARYIERRKAKDAATHQSSLGFRICGMQVYRNFQRGYWRASKRWCKGLPQEEVRKALLRFPHNESNLRAADVYGGQHGALSQLHQLLQWFKVQQEFVFYSSSILIIYEGDAQKQSETNVVIRLVDFAHTFPVNGERDSNFLNGLASFMSVLEDTVAADTHDDCSL</sequence>
<comment type="catalytic activity">
    <reaction evidence="6 8">
        <text>1D-myo-inositol 1,4,5-trisphosphate + 2 ATP = 1D-myo-inositol 1,3,4,5,6-pentakisphosphate + 2 ADP + 2 H(+)</text>
        <dbReference type="Rhea" id="RHEA:32359"/>
        <dbReference type="ChEBI" id="CHEBI:15378"/>
        <dbReference type="ChEBI" id="CHEBI:30616"/>
        <dbReference type="ChEBI" id="CHEBI:57733"/>
        <dbReference type="ChEBI" id="CHEBI:203600"/>
        <dbReference type="ChEBI" id="CHEBI:456216"/>
        <dbReference type="EC" id="2.7.1.151"/>
    </reaction>
</comment>
<comment type="function">
    <text evidence="8">Inositol phosphate kinase with a broad substrate specificity.</text>
</comment>
<protein>
    <recommendedName>
        <fullName evidence="8">Inositol polyphosphate multikinase</fullName>
        <ecNumber evidence="8">2.7.1.140</ecNumber>
        <ecNumber evidence="8">2.7.1.151</ecNumber>
    </recommendedName>
</protein>
<dbReference type="Proteomes" id="UP001438707">
    <property type="component" value="Unassembled WGS sequence"/>
</dbReference>
<dbReference type="SUPFAM" id="SSF56104">
    <property type="entry name" value="SAICAR synthase-like"/>
    <property type="match status" value="1"/>
</dbReference>
<feature type="compositionally biased region" description="Low complexity" evidence="9">
    <location>
        <begin position="90"/>
        <end position="103"/>
    </location>
</feature>
<dbReference type="AlphaFoldDB" id="A0AAW1QLG3"/>
<dbReference type="GO" id="GO:0051765">
    <property type="term" value="F:inositol tetrakisphosphate kinase activity"/>
    <property type="evidence" value="ECO:0007669"/>
    <property type="project" value="TreeGrafter"/>
</dbReference>
<dbReference type="Gene3D" id="3.30.470.160">
    <property type="entry name" value="Inositol polyphosphate kinase"/>
    <property type="match status" value="1"/>
</dbReference>
<dbReference type="InterPro" id="IPR005522">
    <property type="entry name" value="IPK"/>
</dbReference>
<evidence type="ECO:0000313" key="11">
    <source>
        <dbReference type="Proteomes" id="UP001438707"/>
    </source>
</evidence>
<organism evidence="10 11">
    <name type="scientific">Apatococcus lobatus</name>
    <dbReference type="NCBI Taxonomy" id="904363"/>
    <lineage>
        <taxon>Eukaryota</taxon>
        <taxon>Viridiplantae</taxon>
        <taxon>Chlorophyta</taxon>
        <taxon>core chlorophytes</taxon>
        <taxon>Trebouxiophyceae</taxon>
        <taxon>Chlorellales</taxon>
        <taxon>Chlorellaceae</taxon>
        <taxon>Apatococcus</taxon>
    </lineage>
</organism>
<proteinExistence type="inferred from homology"/>
<dbReference type="GO" id="GO:0005634">
    <property type="term" value="C:nucleus"/>
    <property type="evidence" value="ECO:0007669"/>
    <property type="project" value="TreeGrafter"/>
</dbReference>
<evidence type="ECO:0000256" key="1">
    <source>
        <dbReference type="ARBA" id="ARBA00007374"/>
    </source>
</evidence>
<keyword evidence="5 8" id="KW-0067">ATP-binding</keyword>
<evidence type="ECO:0000256" key="4">
    <source>
        <dbReference type="ARBA" id="ARBA00022777"/>
    </source>
</evidence>
<evidence type="ECO:0000256" key="9">
    <source>
        <dbReference type="SAM" id="MobiDB-lite"/>
    </source>
</evidence>
<dbReference type="Pfam" id="PF03770">
    <property type="entry name" value="IPK"/>
    <property type="match status" value="1"/>
</dbReference>
<keyword evidence="3 8" id="KW-0547">Nucleotide-binding</keyword>
<keyword evidence="11" id="KW-1185">Reference proteome</keyword>
<evidence type="ECO:0000256" key="2">
    <source>
        <dbReference type="ARBA" id="ARBA00022679"/>
    </source>
</evidence>
<dbReference type="EMBL" id="JALJOS010000033">
    <property type="protein sequence ID" value="KAK9822308.1"/>
    <property type="molecule type" value="Genomic_DNA"/>
</dbReference>
<gene>
    <name evidence="10" type="ORF">WJX74_006000</name>
</gene>
<keyword evidence="4 8" id="KW-0418">Kinase</keyword>
<comment type="caution">
    <text evidence="10">The sequence shown here is derived from an EMBL/GenBank/DDBJ whole genome shotgun (WGS) entry which is preliminary data.</text>
</comment>
<evidence type="ECO:0000256" key="5">
    <source>
        <dbReference type="ARBA" id="ARBA00022840"/>
    </source>
</evidence>
<dbReference type="GO" id="GO:0032958">
    <property type="term" value="P:inositol phosphate biosynthetic process"/>
    <property type="evidence" value="ECO:0007669"/>
    <property type="project" value="InterPro"/>
</dbReference>
<evidence type="ECO:0000256" key="6">
    <source>
        <dbReference type="ARBA" id="ARBA00036164"/>
    </source>
</evidence>
<reference evidence="10 11" key="1">
    <citation type="journal article" date="2024" name="Nat. Commun.">
        <title>Phylogenomics reveals the evolutionary origins of lichenization in chlorophyte algae.</title>
        <authorList>
            <person name="Puginier C."/>
            <person name="Libourel C."/>
            <person name="Otte J."/>
            <person name="Skaloud P."/>
            <person name="Haon M."/>
            <person name="Grisel S."/>
            <person name="Petersen M."/>
            <person name="Berrin J.G."/>
            <person name="Delaux P.M."/>
            <person name="Dal Grande F."/>
            <person name="Keller J."/>
        </authorList>
    </citation>
    <scope>NUCLEOTIDE SEQUENCE [LARGE SCALE GENOMIC DNA]</scope>
    <source>
        <strain evidence="10 11">SAG 2145</strain>
    </source>
</reference>
<evidence type="ECO:0000256" key="8">
    <source>
        <dbReference type="RuleBase" id="RU363090"/>
    </source>
</evidence>
<comment type="similarity">
    <text evidence="1 8">Belongs to the inositol phosphokinase (IPK) family.</text>
</comment>
<dbReference type="GO" id="GO:0005737">
    <property type="term" value="C:cytoplasm"/>
    <property type="evidence" value="ECO:0007669"/>
    <property type="project" value="TreeGrafter"/>
</dbReference>
<evidence type="ECO:0000256" key="7">
    <source>
        <dbReference type="ARBA" id="ARBA00036525"/>
    </source>
</evidence>
<keyword evidence="2 8" id="KW-0808">Transferase</keyword>
<dbReference type="EC" id="2.7.1.140" evidence="8"/>
<dbReference type="PANTHER" id="PTHR12400:SF51">
    <property type="entry name" value="INOSITOL POLYPHOSPHATE MULTIKINASE"/>
    <property type="match status" value="1"/>
</dbReference>
<dbReference type="GO" id="GO:0005524">
    <property type="term" value="F:ATP binding"/>
    <property type="evidence" value="ECO:0007669"/>
    <property type="project" value="UniProtKB-KW"/>
</dbReference>
<dbReference type="InterPro" id="IPR038286">
    <property type="entry name" value="IPK_sf"/>
</dbReference>
<accession>A0AAW1QLG3</accession>
<evidence type="ECO:0000313" key="10">
    <source>
        <dbReference type="EMBL" id="KAK9822308.1"/>
    </source>
</evidence>
<dbReference type="EC" id="2.7.1.151" evidence="8"/>
<comment type="catalytic activity">
    <reaction evidence="7 8">
        <text>1D-myo-inositol 1,3,4,6-tetrakisphosphate + ATP = 1D-myo-inositol 1,3,4,5,6-pentakisphosphate + ADP + H(+)</text>
        <dbReference type="Rhea" id="RHEA:12717"/>
        <dbReference type="ChEBI" id="CHEBI:15378"/>
        <dbReference type="ChEBI" id="CHEBI:30616"/>
        <dbReference type="ChEBI" id="CHEBI:57660"/>
        <dbReference type="ChEBI" id="CHEBI:57733"/>
        <dbReference type="ChEBI" id="CHEBI:456216"/>
        <dbReference type="EC" id="2.7.1.140"/>
    </reaction>
</comment>
<name>A0AAW1QLG3_9CHLO</name>
<evidence type="ECO:0000256" key="3">
    <source>
        <dbReference type="ARBA" id="ARBA00022741"/>
    </source>
</evidence>
<feature type="region of interest" description="Disordered" evidence="9">
    <location>
        <begin position="78"/>
        <end position="103"/>
    </location>
</feature>